<evidence type="ECO:0000313" key="1">
    <source>
        <dbReference type="EMBL" id="EYT48669.1"/>
    </source>
</evidence>
<evidence type="ECO:0000313" key="2">
    <source>
        <dbReference type="Proteomes" id="UP000019754"/>
    </source>
</evidence>
<protein>
    <submittedName>
        <fullName evidence="1">Uncharacterized protein</fullName>
    </submittedName>
</protein>
<gene>
    <name evidence="1" type="ORF">D641_0110665</name>
</gene>
<proteinExistence type="predicted"/>
<dbReference type="Proteomes" id="UP000019754">
    <property type="component" value="Unassembled WGS sequence"/>
</dbReference>
<sequence>MLPFLSDRSRPQGHPLLEVLPGQPIVHTRVVARGTWTVTARGWVLHSRIQLLDGDAVGLRDARLIGAVITTAEMLPDGTLGLVLQDGPGRPPDLSTTPRRLATVAPWRIDGPRRAMLQADEKGSLSATPPGPPVFATPETLAEFSASQPSGIEQRLLRRARHGWLHPGHVVELLASAGALEDEEFERRGPILLSRMLARGELRAGFVTDGSFHAWQLGLAETIEHIGAVWTAIGGRSPGPDTIAWFEITEAGQERLGLTGPQALPPGMSGYDSPGVVGGFR</sequence>
<keyword evidence="2" id="KW-1185">Reference proteome</keyword>
<name>A0A022KSA8_9MICO</name>
<dbReference type="AlphaFoldDB" id="A0A022KSA8"/>
<comment type="caution">
    <text evidence="1">The sequence shown here is derived from an EMBL/GenBank/DDBJ whole genome shotgun (WGS) entry which is preliminary data.</text>
</comment>
<accession>A0A022KSA8</accession>
<dbReference type="RefSeq" id="WP_017824768.1">
    <property type="nucleotide sequence ID" value="NZ_KB403092.1"/>
</dbReference>
<dbReference type="EMBL" id="AORC01000013">
    <property type="protein sequence ID" value="EYT48669.1"/>
    <property type="molecule type" value="Genomic_DNA"/>
</dbReference>
<dbReference type="HOGENOM" id="CLU_982347_0_0_11"/>
<organism evidence="1 2">
    <name type="scientific">Brachybacterium muris UCD-AY4</name>
    <dbReference type="NCBI Taxonomy" id="1249481"/>
    <lineage>
        <taxon>Bacteria</taxon>
        <taxon>Bacillati</taxon>
        <taxon>Actinomycetota</taxon>
        <taxon>Actinomycetes</taxon>
        <taxon>Micrococcales</taxon>
        <taxon>Dermabacteraceae</taxon>
        <taxon>Brachybacterium</taxon>
    </lineage>
</organism>
<reference evidence="1 2" key="1">
    <citation type="journal article" date="2013" name="Genome Announc.">
        <title>Draft genome sequence of an Actinobacterium, Brachybacterium muris strain UCD-AY4.</title>
        <authorList>
            <person name="Lo J.R."/>
            <person name="Lang J.M."/>
            <person name="Darling A.E."/>
            <person name="Eisen J.A."/>
            <person name="Coil D.A."/>
        </authorList>
    </citation>
    <scope>NUCLEOTIDE SEQUENCE [LARGE SCALE GENOMIC DNA]</scope>
    <source>
        <strain evidence="1 2">UCD-AY4</strain>
    </source>
</reference>
<dbReference type="OrthoDB" id="4791148at2"/>